<dbReference type="PANTHER" id="PTHR30146">
    <property type="entry name" value="LACI-RELATED TRANSCRIPTIONAL REPRESSOR"/>
    <property type="match status" value="1"/>
</dbReference>
<evidence type="ECO:0000313" key="2">
    <source>
        <dbReference type="Proteomes" id="UP000192775"/>
    </source>
</evidence>
<dbReference type="AlphaFoldDB" id="A0A1X9LKD2"/>
<dbReference type="InterPro" id="IPR028082">
    <property type="entry name" value="Peripla_BP_I"/>
</dbReference>
<dbReference type="RefSeq" id="WP_085019070.1">
    <property type="nucleotide sequence ID" value="NZ_BMHD01000002.1"/>
</dbReference>
<dbReference type="SUPFAM" id="SSF53822">
    <property type="entry name" value="Periplasmic binding protein-like I"/>
    <property type="match status" value="1"/>
</dbReference>
<dbReference type="PROSITE" id="PS50932">
    <property type="entry name" value="HTH_LACI_2"/>
    <property type="match status" value="1"/>
</dbReference>
<gene>
    <name evidence="1" type="ORF">B5808_06670</name>
</gene>
<name>A0A1X9LKD2_9MICO</name>
<dbReference type="Proteomes" id="UP000192775">
    <property type="component" value="Chromosome"/>
</dbReference>
<protein>
    <submittedName>
        <fullName evidence="1">LacI family transcriptional regulator</fullName>
    </submittedName>
</protein>
<keyword evidence="2" id="KW-1185">Reference proteome</keyword>
<dbReference type="CDD" id="cd01392">
    <property type="entry name" value="HTH_LacI"/>
    <property type="match status" value="1"/>
</dbReference>
<sequence length="336" mass="36204">MATLSDVASMAGVSISAVSRVLSGAADARVSDATRQRIHDAARELRYQPNYAARALKLSRTEVVALVVPDLTNAIVSELMHGVEDEGYERGYMVLLARAERELEQYALPRLIGEGRIDGALVQAADAMLPDELREQIDSGLPVVYVNSNHPDDGGFVDLEDELGVAVATRHLIDLGHERLAFVGGLASSVTGRRRVAGFRSEMASSGLTVDDALVTDLGYELEAGRAAVRQLLAQRTRPTGIVVANINAGFGVLLELRSQGIEVPQDVSVVALHDAWTADSTWPPLTTVKMPRYELGRAAMAALYERIHGGTVPRIVVTDPPPRLIVRESTAALER</sequence>
<dbReference type="PROSITE" id="PS00356">
    <property type="entry name" value="HTH_LACI_1"/>
    <property type="match status" value="1"/>
</dbReference>
<dbReference type="CDD" id="cd06267">
    <property type="entry name" value="PBP1_LacI_sugar_binding-like"/>
    <property type="match status" value="1"/>
</dbReference>
<dbReference type="Gene3D" id="1.10.260.40">
    <property type="entry name" value="lambda repressor-like DNA-binding domains"/>
    <property type="match status" value="1"/>
</dbReference>
<dbReference type="KEGG" id="cphy:B5808_06670"/>
<dbReference type="Gene3D" id="3.40.50.2300">
    <property type="match status" value="2"/>
</dbReference>
<dbReference type="Pfam" id="PF00356">
    <property type="entry name" value="LacI"/>
    <property type="match status" value="1"/>
</dbReference>
<dbReference type="SUPFAM" id="SSF47413">
    <property type="entry name" value="lambda repressor-like DNA-binding domains"/>
    <property type="match status" value="1"/>
</dbReference>
<dbReference type="SMART" id="SM00354">
    <property type="entry name" value="HTH_LACI"/>
    <property type="match status" value="1"/>
</dbReference>
<accession>A0A1X9LKD2</accession>
<reference evidence="1 2" key="1">
    <citation type="submission" date="2017-04" db="EMBL/GenBank/DDBJ databases">
        <authorList>
            <person name="Afonso C.L."/>
            <person name="Miller P.J."/>
            <person name="Scott M.A."/>
            <person name="Spackman E."/>
            <person name="Goraichik I."/>
            <person name="Dimitrov K.M."/>
            <person name="Suarez D.L."/>
            <person name="Swayne D.E."/>
        </authorList>
    </citation>
    <scope>NUCLEOTIDE SEQUENCE [LARGE SCALE GENOMIC DNA]</scope>
    <source>
        <strain evidence="2">XA(T)</strain>
    </source>
</reference>
<dbReference type="EMBL" id="CP020715">
    <property type="protein sequence ID" value="ARJ04932.1"/>
    <property type="molecule type" value="Genomic_DNA"/>
</dbReference>
<dbReference type="GO" id="GO:0003700">
    <property type="term" value="F:DNA-binding transcription factor activity"/>
    <property type="evidence" value="ECO:0007669"/>
    <property type="project" value="TreeGrafter"/>
</dbReference>
<dbReference type="InterPro" id="IPR010982">
    <property type="entry name" value="Lambda_DNA-bd_dom_sf"/>
</dbReference>
<dbReference type="Pfam" id="PF13377">
    <property type="entry name" value="Peripla_BP_3"/>
    <property type="match status" value="1"/>
</dbReference>
<organism evidence="1 2">
    <name type="scientific">Cnuibacter physcomitrellae</name>
    <dbReference type="NCBI Taxonomy" id="1619308"/>
    <lineage>
        <taxon>Bacteria</taxon>
        <taxon>Bacillati</taxon>
        <taxon>Actinomycetota</taxon>
        <taxon>Actinomycetes</taxon>
        <taxon>Micrococcales</taxon>
        <taxon>Microbacteriaceae</taxon>
        <taxon>Cnuibacter</taxon>
    </lineage>
</organism>
<dbReference type="InterPro" id="IPR046335">
    <property type="entry name" value="LacI/GalR-like_sensor"/>
</dbReference>
<dbReference type="STRING" id="1619308.B5808_06670"/>
<proteinExistence type="predicted"/>
<evidence type="ECO:0000313" key="1">
    <source>
        <dbReference type="EMBL" id="ARJ04932.1"/>
    </source>
</evidence>
<dbReference type="GO" id="GO:0000976">
    <property type="term" value="F:transcription cis-regulatory region binding"/>
    <property type="evidence" value="ECO:0007669"/>
    <property type="project" value="TreeGrafter"/>
</dbReference>
<dbReference type="InterPro" id="IPR000843">
    <property type="entry name" value="HTH_LacI"/>
</dbReference>
<dbReference type="PANTHER" id="PTHR30146:SF153">
    <property type="entry name" value="LACTOSE OPERON REPRESSOR"/>
    <property type="match status" value="1"/>
</dbReference>